<evidence type="ECO:0000313" key="2">
    <source>
        <dbReference type="Proteomes" id="UP000510682"/>
    </source>
</evidence>
<keyword evidence="1" id="KW-0378">Hydrolase</keyword>
<reference evidence="1 2" key="2">
    <citation type="submission" date="2020-07" db="EMBL/GenBank/DDBJ databases">
        <authorList>
            <person name="Yu X."/>
        </authorList>
    </citation>
    <scope>NUCLEOTIDE SEQUENCE [LARGE SCALE GENOMIC DNA]</scope>
    <source>
        <strain evidence="2">24</strain>
    </source>
</reference>
<dbReference type="AlphaFoldDB" id="A0A7D6HRY3"/>
<accession>A0A7D6HRY3</accession>
<dbReference type="EMBL" id="CP059165">
    <property type="protein sequence ID" value="QLL08491.1"/>
    <property type="molecule type" value="Genomic_DNA"/>
</dbReference>
<reference evidence="2" key="3">
    <citation type="submission" date="2023-07" db="EMBL/GenBank/DDBJ databases">
        <title>Description of Mycobacterium gordonae subsp. intergordonae subsp.nov. and Mycobacterium gordonae subsp. gordonae subsp. nov.</title>
        <authorList>
            <person name="Huang H."/>
        </authorList>
    </citation>
    <scope>NUCLEOTIDE SEQUENCE [LARGE SCALE GENOMIC DNA]</scope>
    <source>
        <strain evidence="2">24</strain>
    </source>
</reference>
<proteinExistence type="predicted"/>
<dbReference type="GO" id="GO:0052689">
    <property type="term" value="F:carboxylic ester hydrolase activity"/>
    <property type="evidence" value="ECO:0007669"/>
    <property type="project" value="TreeGrafter"/>
</dbReference>
<gene>
    <name evidence="1" type="ORF">H0P51_06010</name>
</gene>
<name>A0A7D6HRY3_9MYCO</name>
<dbReference type="PANTHER" id="PTHR43265">
    <property type="entry name" value="ESTERASE ESTD"/>
    <property type="match status" value="1"/>
</dbReference>
<evidence type="ECO:0000313" key="1">
    <source>
        <dbReference type="EMBL" id="QLL08491.1"/>
    </source>
</evidence>
<reference evidence="2" key="1">
    <citation type="submission" date="2020-07" db="EMBL/GenBank/DDBJ databases">
        <title>Description of Mycobacterium gordonae subsp. intergordonae subsp.nov. and Mycobacterium gordonae subsp. gordonae subsp. nov.</title>
        <authorList>
            <person name="Yu X."/>
        </authorList>
    </citation>
    <scope>NUCLEOTIDE SEQUENCE [LARGE SCALE GENOMIC DNA]</scope>
    <source>
        <strain evidence="2">24</strain>
    </source>
</reference>
<keyword evidence="2" id="KW-1185">Reference proteome</keyword>
<sequence>MSDNIFVSRRTVMRRRVALITVVVAVSVGLVGCGSHSGTASPPASPSWSEESVTFQVGEMTVYGTFRHPAGQSPGVPAALLIAGSGPTDRDGNSAVMPGQIDTLRNLAQALSDSGVASLRYDKLGTGQTGVGPYAKDPGKLDMAVFQDEASAALSFLAGRPGVDKHRLMVIGHSEGALYALLLATAASGTVPSVRALGLLEPQSRRVLDHVLEQLHAQADAAVAAGKLTTAQAAEYTAAFDKAIQEFRATGQVPADEPAALKPIINAANANILQQEDAVNPADMAAKLPRGMPVLVSCSDADTQVNCADVDQLVSGLTSAGTNTDFVHLTGVNHVLKEDASKAPDNYTRPLPFSAQLTAALASFVKGNL</sequence>
<dbReference type="InterPro" id="IPR053145">
    <property type="entry name" value="AB_hydrolase_Est10"/>
</dbReference>
<dbReference type="PANTHER" id="PTHR43265:SF1">
    <property type="entry name" value="ESTERASE ESTD"/>
    <property type="match status" value="1"/>
</dbReference>
<dbReference type="Proteomes" id="UP000510682">
    <property type="component" value="Chromosome"/>
</dbReference>
<organism evidence="1 2">
    <name type="scientific">Mycobacterium vicinigordonae</name>
    <dbReference type="NCBI Taxonomy" id="1719132"/>
    <lineage>
        <taxon>Bacteria</taxon>
        <taxon>Bacillati</taxon>
        <taxon>Actinomycetota</taxon>
        <taxon>Actinomycetes</taxon>
        <taxon>Mycobacteriales</taxon>
        <taxon>Mycobacteriaceae</taxon>
        <taxon>Mycobacterium</taxon>
    </lineage>
</organism>
<dbReference type="KEGG" id="mgor:H0P51_06010"/>
<dbReference type="InterPro" id="IPR029058">
    <property type="entry name" value="AB_hydrolase_fold"/>
</dbReference>
<dbReference type="SUPFAM" id="SSF53474">
    <property type="entry name" value="alpha/beta-Hydrolases"/>
    <property type="match status" value="1"/>
</dbReference>
<protein>
    <submittedName>
        <fullName evidence="1">Alpha/beta fold hydrolase</fullName>
    </submittedName>
</protein>
<dbReference type="Gene3D" id="3.40.50.1820">
    <property type="entry name" value="alpha/beta hydrolase"/>
    <property type="match status" value="1"/>
</dbReference>